<feature type="region of interest" description="Disordered" evidence="1">
    <location>
        <begin position="193"/>
        <end position="214"/>
    </location>
</feature>
<feature type="chain" id="PRO_5032780526" evidence="2">
    <location>
        <begin position="21"/>
        <end position="214"/>
    </location>
</feature>
<proteinExistence type="predicted"/>
<dbReference type="NCBIfam" id="TIGR03748">
    <property type="entry name" value="conj_PilL"/>
    <property type="match status" value="1"/>
</dbReference>
<keyword evidence="4" id="KW-1185">Reference proteome</keyword>
<sequence>MFMKSYYAFPACLLAAAVLTGCVQPQKNLQRDPPSPIAGVQLSSNVQSARPDAFAAPLEVVRYDRYLLVSTSPSQAQRAPLEQVIDIRIPASLSPTVADAMRYALRQSGFSLCSITSANRVLYSQALPAVHHQLGPIRLSDALQILAGPAWQLEVDSVQRVVCHSLRDGFRLPPEPTPAPIASSHFLQPPAIKSVAPTVQPQPTPAPARQRMLK</sequence>
<evidence type="ECO:0000256" key="2">
    <source>
        <dbReference type="SAM" id="SignalP"/>
    </source>
</evidence>
<name>A0A857EUB0_9GAMM</name>
<dbReference type="EMBL" id="CP043727">
    <property type="protein sequence ID" value="QHB31066.1"/>
    <property type="molecule type" value="Genomic_DNA"/>
</dbReference>
<dbReference type="RefSeq" id="WP_145548681.1">
    <property type="nucleotide sequence ID" value="NZ_CP043727.1"/>
</dbReference>
<dbReference type="Proteomes" id="UP000464402">
    <property type="component" value="Chromosome"/>
</dbReference>
<gene>
    <name evidence="3" type="ORF">F0T03_01895</name>
</gene>
<accession>A0A857EUB0</accession>
<evidence type="ECO:0000313" key="3">
    <source>
        <dbReference type="EMBL" id="QHB31066.1"/>
    </source>
</evidence>
<reference evidence="4" key="1">
    <citation type="submission" date="2019-09" db="EMBL/GenBank/DDBJ databases">
        <title>Yersinia canariae sp. nov., isolated from a human yersiniosis case.</title>
        <authorList>
            <person name="Nguyen S.V."/>
            <person name="Greig D."/>
            <person name="Hurley D."/>
            <person name="Cao Y."/>
            <person name="McCabe E."/>
            <person name="Mitchell M."/>
            <person name="Jenkins C."/>
            <person name="Fanning S."/>
        </authorList>
    </citation>
    <scope>NUCLEOTIDE SEQUENCE [LARGE SCALE GENOMIC DNA]</scope>
    <source>
        <strain evidence="4">NCTC 14382</strain>
    </source>
</reference>
<organism evidence="3 4">
    <name type="scientific">Yersinia canariae</name>
    <dbReference type="NCBI Taxonomy" id="2607663"/>
    <lineage>
        <taxon>Bacteria</taxon>
        <taxon>Pseudomonadati</taxon>
        <taxon>Pseudomonadota</taxon>
        <taxon>Gammaproteobacteria</taxon>
        <taxon>Enterobacterales</taxon>
        <taxon>Yersiniaceae</taxon>
        <taxon>Yersinia</taxon>
    </lineage>
</organism>
<dbReference type="AlphaFoldDB" id="A0A857EUB0"/>
<dbReference type="InterPro" id="IPR022260">
    <property type="entry name" value="Integr_conj_element_PilL"/>
</dbReference>
<keyword evidence="2" id="KW-0732">Signal</keyword>
<evidence type="ECO:0000256" key="1">
    <source>
        <dbReference type="SAM" id="MobiDB-lite"/>
    </source>
</evidence>
<dbReference type="PROSITE" id="PS51257">
    <property type="entry name" value="PROKAR_LIPOPROTEIN"/>
    <property type="match status" value="1"/>
</dbReference>
<evidence type="ECO:0000313" key="4">
    <source>
        <dbReference type="Proteomes" id="UP000464402"/>
    </source>
</evidence>
<dbReference type="KEGG" id="yca:F0T03_01895"/>
<protein>
    <submittedName>
        <fullName evidence="3">Uncharacterized protein</fullName>
    </submittedName>
</protein>
<feature type="signal peptide" evidence="2">
    <location>
        <begin position="1"/>
        <end position="20"/>
    </location>
</feature>